<comment type="similarity">
    <text evidence="1">Belongs to the SAPAP family.</text>
</comment>
<dbReference type="GO" id="GO:0023052">
    <property type="term" value="P:signaling"/>
    <property type="evidence" value="ECO:0007669"/>
    <property type="project" value="InterPro"/>
</dbReference>
<reference evidence="3" key="1">
    <citation type="submission" date="2022-01" db="EMBL/GenBank/DDBJ databases">
        <authorList>
            <person name="King R."/>
        </authorList>
    </citation>
    <scope>NUCLEOTIDE SEQUENCE</scope>
</reference>
<gene>
    <name evidence="3" type="ORF">PSYICH_LOCUS6986</name>
</gene>
<evidence type="ECO:0000256" key="1">
    <source>
        <dbReference type="ARBA" id="ARBA00008839"/>
    </source>
</evidence>
<evidence type="ECO:0000313" key="4">
    <source>
        <dbReference type="Proteomes" id="UP001153636"/>
    </source>
</evidence>
<evidence type="ECO:0000256" key="2">
    <source>
        <dbReference type="SAM" id="MobiDB-lite"/>
    </source>
</evidence>
<protein>
    <recommendedName>
        <fullName evidence="5">Disks large-associated protein 1</fullName>
    </recommendedName>
</protein>
<dbReference type="PANTHER" id="PTHR12353">
    <property type="entry name" value="DISKS LARGE-ASSOCIATED PROTEIN DAP SAP90/PSD-95-ASSOCIATED PROTEIN"/>
    <property type="match status" value="1"/>
</dbReference>
<sequence>MGKKRRLNRFISKWIKSDLPEDRTTVLLLGVTRIPTSPLPNRRPYSLPPNTTLEKADFLGEEGGVRQTPRRGSVSDEKKSVVVRRNSSLKKGGGGRRLQVPAINVHHVDVAPQVSVVSLPTPTAGKECFERTDFSETPLTHHQQGERTLGGDVATTAAAKRTTTKSKCAIDDVMTAPGNVMERSVDSIGTCSLDVDASVDFSDWSEASSAGTLRSASIISPPTPEPHLPSYLSLACTVNGYSTTTHYDPLRLASRSRDASPHRIESDPHLKPSSYSIQNNLLSPPNIVPLPIKKMDNTLAQHRSDFYNSMKTTTYLSKQSFTSGIFSSITSTKDTTDSCLENNDRSIQNKCVSFESTTISTTNGQTKCLSETAMKQEYSNGNETKSFIQQRVERLYGPGALAQGFFITKPQKTRLSESESRTSTVNTDRHSKSLNDDLLEDDMEPYMKQSTSSPTLPVLRHLRPEFRAQLPVISPRKGGQFESVIQKSITIPKLNEEIKVNGHSKTNEKNTICEKKEESNGSLAISNKTGTEEKDGHYFLKIIDEQAKRLLELAARVESQISTPNLSEEVIGILRSASGKARLLVTQKMQQFKGLCTNNINRVAGEAFPTTNEDLQGFWDMVMLQVDQVDALFKEIEDLERNGWKEPAKFVPKPSTTLNGSTRFKKPANRPKTNSAANEEARKHREAERKRILEERRKAMKAAQQNKPTIEIFVPDNAS</sequence>
<dbReference type="GO" id="GO:0060090">
    <property type="term" value="F:molecular adaptor activity"/>
    <property type="evidence" value="ECO:0007669"/>
    <property type="project" value="TreeGrafter"/>
</dbReference>
<evidence type="ECO:0000313" key="3">
    <source>
        <dbReference type="EMBL" id="CAH1106145.1"/>
    </source>
</evidence>
<evidence type="ECO:0008006" key="5">
    <source>
        <dbReference type="Google" id="ProtNLM"/>
    </source>
</evidence>
<dbReference type="GO" id="GO:0099572">
    <property type="term" value="C:postsynaptic specialization"/>
    <property type="evidence" value="ECO:0007669"/>
    <property type="project" value="TreeGrafter"/>
</dbReference>
<organism evidence="3 4">
    <name type="scientific">Psylliodes chrysocephalus</name>
    <dbReference type="NCBI Taxonomy" id="3402493"/>
    <lineage>
        <taxon>Eukaryota</taxon>
        <taxon>Metazoa</taxon>
        <taxon>Ecdysozoa</taxon>
        <taxon>Arthropoda</taxon>
        <taxon>Hexapoda</taxon>
        <taxon>Insecta</taxon>
        <taxon>Pterygota</taxon>
        <taxon>Neoptera</taxon>
        <taxon>Endopterygota</taxon>
        <taxon>Coleoptera</taxon>
        <taxon>Polyphaga</taxon>
        <taxon>Cucujiformia</taxon>
        <taxon>Chrysomeloidea</taxon>
        <taxon>Chrysomelidae</taxon>
        <taxon>Galerucinae</taxon>
        <taxon>Alticini</taxon>
        <taxon>Psylliodes</taxon>
    </lineage>
</organism>
<dbReference type="EMBL" id="OV651814">
    <property type="protein sequence ID" value="CAH1106145.1"/>
    <property type="molecule type" value="Genomic_DNA"/>
</dbReference>
<dbReference type="Proteomes" id="UP001153636">
    <property type="component" value="Chromosome 2"/>
</dbReference>
<proteinExistence type="inferred from homology"/>
<feature type="region of interest" description="Disordered" evidence="2">
    <location>
        <begin position="647"/>
        <end position="689"/>
    </location>
</feature>
<keyword evidence="4" id="KW-1185">Reference proteome</keyword>
<dbReference type="OrthoDB" id="10036956at2759"/>
<feature type="region of interest" description="Disordered" evidence="2">
    <location>
        <begin position="253"/>
        <end position="277"/>
    </location>
</feature>
<feature type="compositionally biased region" description="Basic and acidic residues" evidence="2">
    <location>
        <begin position="255"/>
        <end position="270"/>
    </location>
</feature>
<dbReference type="PANTHER" id="PTHR12353:SF31">
    <property type="entry name" value="LD44824P"/>
    <property type="match status" value="1"/>
</dbReference>
<name>A0A9P0GDT9_9CUCU</name>
<dbReference type="Pfam" id="PF03359">
    <property type="entry name" value="GKAP"/>
    <property type="match status" value="1"/>
</dbReference>
<dbReference type="GO" id="GO:0098978">
    <property type="term" value="C:glutamatergic synapse"/>
    <property type="evidence" value="ECO:0007669"/>
    <property type="project" value="TreeGrafter"/>
</dbReference>
<feature type="region of interest" description="Disordered" evidence="2">
    <location>
        <begin position="412"/>
        <end position="434"/>
    </location>
</feature>
<feature type="region of interest" description="Disordered" evidence="2">
    <location>
        <begin position="59"/>
        <end position="96"/>
    </location>
</feature>
<dbReference type="AlphaFoldDB" id="A0A9P0GDT9"/>
<accession>A0A9P0GDT9</accession>
<dbReference type="InterPro" id="IPR005026">
    <property type="entry name" value="SAPAP"/>
</dbReference>
<feature type="compositionally biased region" description="Basic and acidic residues" evidence="2">
    <location>
        <begin position="679"/>
        <end position="689"/>
    </location>
</feature>